<dbReference type="InterPro" id="IPR036388">
    <property type="entry name" value="WH-like_DNA-bd_sf"/>
</dbReference>
<dbReference type="Pfam" id="PF12840">
    <property type="entry name" value="HTH_20"/>
    <property type="match status" value="1"/>
</dbReference>
<feature type="compositionally biased region" description="Low complexity" evidence="1">
    <location>
        <begin position="1"/>
        <end position="16"/>
    </location>
</feature>
<dbReference type="InterPro" id="IPR036390">
    <property type="entry name" value="WH_DNA-bd_sf"/>
</dbReference>
<dbReference type="RefSeq" id="WP_245634081.1">
    <property type="nucleotide sequence ID" value="NZ_LTAZ01000005.1"/>
</dbReference>
<dbReference type="AlphaFoldDB" id="A0A151AE25"/>
<feature type="compositionally biased region" description="Polar residues" evidence="1">
    <location>
        <begin position="23"/>
        <end position="32"/>
    </location>
</feature>
<evidence type="ECO:0000313" key="2">
    <source>
        <dbReference type="EMBL" id="KYH25607.1"/>
    </source>
</evidence>
<proteinExistence type="predicted"/>
<comment type="caution">
    <text evidence="2">The sequence shown here is derived from an EMBL/GenBank/DDBJ whole genome shotgun (WGS) entry which is preliminary data.</text>
</comment>
<accession>A0A151AE25</accession>
<keyword evidence="3" id="KW-1185">Reference proteome</keyword>
<protein>
    <submittedName>
        <fullName evidence="2">Helix-turn-helix domain protein</fullName>
    </submittedName>
</protein>
<feature type="region of interest" description="Disordered" evidence="1">
    <location>
        <begin position="1"/>
        <end position="32"/>
    </location>
</feature>
<dbReference type="SUPFAM" id="SSF46785">
    <property type="entry name" value="Winged helix' DNA-binding domain"/>
    <property type="match status" value="1"/>
</dbReference>
<gene>
    <name evidence="2" type="ORF">HAPAU_22820</name>
</gene>
<name>A0A151AE25_9EURY</name>
<sequence>MAEPTVTTPPTDTTMTENDISHRSTAPTTDTAIPTGCSDLLDALGDASARAILREGSERPVTIEDLLSVCDVSRTTIYRRVNELVDLGLLEESITFTEDNKRQRRFRTACNRITLCVGENGLEARLDSDGTVTPFEELLLDDSTLRISLSGTDVRFGIETNGGADAVDE</sequence>
<dbReference type="Proteomes" id="UP000075321">
    <property type="component" value="Unassembled WGS sequence"/>
</dbReference>
<dbReference type="InterPro" id="IPR011991">
    <property type="entry name" value="ArsR-like_HTH"/>
</dbReference>
<dbReference type="Gene3D" id="1.10.10.10">
    <property type="entry name" value="Winged helix-like DNA-binding domain superfamily/Winged helix DNA-binding domain"/>
    <property type="match status" value="1"/>
</dbReference>
<evidence type="ECO:0000256" key="1">
    <source>
        <dbReference type="SAM" id="MobiDB-lite"/>
    </source>
</evidence>
<dbReference type="EMBL" id="LTAZ01000005">
    <property type="protein sequence ID" value="KYH25607.1"/>
    <property type="molecule type" value="Genomic_DNA"/>
</dbReference>
<dbReference type="CDD" id="cd00090">
    <property type="entry name" value="HTH_ARSR"/>
    <property type="match status" value="1"/>
</dbReference>
<evidence type="ECO:0000313" key="3">
    <source>
        <dbReference type="Proteomes" id="UP000075321"/>
    </source>
</evidence>
<reference evidence="2 3" key="1">
    <citation type="submission" date="2016-02" db="EMBL/GenBank/DDBJ databases">
        <title>Genome sequence of Halalkalicoccus paucihalophilus DSM 24557.</title>
        <authorList>
            <person name="Poehlein A."/>
            <person name="Daniel R."/>
        </authorList>
    </citation>
    <scope>NUCLEOTIDE SEQUENCE [LARGE SCALE GENOMIC DNA]</scope>
    <source>
        <strain evidence="2 3">DSM 24557</strain>
    </source>
</reference>
<organism evidence="2 3">
    <name type="scientific">Halalkalicoccus paucihalophilus</name>
    <dbReference type="NCBI Taxonomy" id="1008153"/>
    <lineage>
        <taxon>Archaea</taxon>
        <taxon>Methanobacteriati</taxon>
        <taxon>Methanobacteriota</taxon>
        <taxon>Stenosarchaea group</taxon>
        <taxon>Halobacteria</taxon>
        <taxon>Halobacteriales</taxon>
        <taxon>Halococcaceae</taxon>
        <taxon>Halalkalicoccus</taxon>
    </lineage>
</organism>
<dbReference type="PATRIC" id="fig|1008153.3.peg.2324"/>